<organism evidence="1 2">
    <name type="scientific">Streptosporangium subroseum</name>
    <dbReference type="NCBI Taxonomy" id="106412"/>
    <lineage>
        <taxon>Bacteria</taxon>
        <taxon>Bacillati</taxon>
        <taxon>Actinomycetota</taxon>
        <taxon>Actinomycetes</taxon>
        <taxon>Streptosporangiales</taxon>
        <taxon>Streptosporangiaceae</taxon>
        <taxon>Streptosporangium</taxon>
    </lineage>
</organism>
<gene>
    <name evidence="1" type="ORF">SAMN05216276_1014158</name>
</gene>
<dbReference type="AlphaFoldDB" id="A0A239GWI1"/>
<evidence type="ECO:0000313" key="2">
    <source>
        <dbReference type="Proteomes" id="UP000198282"/>
    </source>
</evidence>
<evidence type="ECO:0000313" key="1">
    <source>
        <dbReference type="EMBL" id="SNS72883.1"/>
    </source>
</evidence>
<keyword evidence="2" id="KW-1185">Reference proteome</keyword>
<reference evidence="1 2" key="1">
    <citation type="submission" date="2017-06" db="EMBL/GenBank/DDBJ databases">
        <authorList>
            <person name="Kim H.J."/>
            <person name="Triplett B.A."/>
        </authorList>
    </citation>
    <scope>NUCLEOTIDE SEQUENCE [LARGE SCALE GENOMIC DNA]</scope>
    <source>
        <strain evidence="1 2">CGMCC 4.2132</strain>
    </source>
</reference>
<name>A0A239GWI1_9ACTN</name>
<accession>A0A239GWI1</accession>
<sequence>MILTGAWAVHSGRIRSEAVRTRNAGKKAFGTHGWTAGRARSWIGPGRPGAMDHDDRARCGAMEPVRSDIRKIVYLI</sequence>
<proteinExistence type="predicted"/>
<dbReference type="Proteomes" id="UP000198282">
    <property type="component" value="Unassembled WGS sequence"/>
</dbReference>
<dbReference type="EMBL" id="FZOD01000014">
    <property type="protein sequence ID" value="SNS72883.1"/>
    <property type="molecule type" value="Genomic_DNA"/>
</dbReference>
<protein>
    <submittedName>
        <fullName evidence="1">Uncharacterized protein</fullName>
    </submittedName>
</protein>